<dbReference type="Proteomes" id="UP000639772">
    <property type="component" value="Chromosome 11"/>
</dbReference>
<protein>
    <submittedName>
        <fullName evidence="1">Uncharacterized protein</fullName>
    </submittedName>
</protein>
<proteinExistence type="predicted"/>
<comment type="caution">
    <text evidence="1">The sequence shown here is derived from an EMBL/GenBank/DDBJ whole genome shotgun (WGS) entry which is preliminary data.</text>
</comment>
<dbReference type="EMBL" id="JADCNM010000011">
    <property type="protein sequence ID" value="KAG0462452.1"/>
    <property type="molecule type" value="Genomic_DNA"/>
</dbReference>
<organism evidence="1 2">
    <name type="scientific">Vanilla planifolia</name>
    <name type="common">Vanilla</name>
    <dbReference type="NCBI Taxonomy" id="51239"/>
    <lineage>
        <taxon>Eukaryota</taxon>
        <taxon>Viridiplantae</taxon>
        <taxon>Streptophyta</taxon>
        <taxon>Embryophyta</taxon>
        <taxon>Tracheophyta</taxon>
        <taxon>Spermatophyta</taxon>
        <taxon>Magnoliopsida</taxon>
        <taxon>Liliopsida</taxon>
        <taxon>Asparagales</taxon>
        <taxon>Orchidaceae</taxon>
        <taxon>Vanilloideae</taxon>
        <taxon>Vanilleae</taxon>
        <taxon>Vanilla</taxon>
    </lineage>
</organism>
<evidence type="ECO:0000313" key="1">
    <source>
        <dbReference type="EMBL" id="KAG0462452.1"/>
    </source>
</evidence>
<accession>A0A835Q3S9</accession>
<dbReference type="AlphaFoldDB" id="A0A835Q3S9"/>
<evidence type="ECO:0000313" key="2">
    <source>
        <dbReference type="Proteomes" id="UP000639772"/>
    </source>
</evidence>
<name>A0A835Q3S9_VANPL</name>
<sequence>MRVDFLACSVFHLAIALSGHVVGIRASVTRVRRMAEAINIKSSPLPPLFRRRSDKGIHFFLVFHVFEPVAGEEEGGALQVKTCSSSCEDQSIASGLPDLIWKEKKSSVNT</sequence>
<reference evidence="1 2" key="1">
    <citation type="journal article" date="2020" name="Nat. Food">
        <title>A phased Vanilla planifolia genome enables genetic improvement of flavour and production.</title>
        <authorList>
            <person name="Hasing T."/>
            <person name="Tang H."/>
            <person name="Brym M."/>
            <person name="Khazi F."/>
            <person name="Huang T."/>
            <person name="Chambers A.H."/>
        </authorList>
    </citation>
    <scope>NUCLEOTIDE SEQUENCE [LARGE SCALE GENOMIC DNA]</scope>
    <source>
        <tissue evidence="1">Leaf</tissue>
    </source>
</reference>
<gene>
    <name evidence="1" type="ORF">HPP92_020928</name>
</gene>